<dbReference type="FunFam" id="1.20.1250.20:FF:000218">
    <property type="entry name" value="facilitated trehalose transporter Tret1"/>
    <property type="match status" value="1"/>
</dbReference>
<dbReference type="GO" id="GO:0022857">
    <property type="term" value="F:transmembrane transporter activity"/>
    <property type="evidence" value="ECO:0007669"/>
    <property type="project" value="InterPro"/>
</dbReference>
<dbReference type="Pfam" id="PF00083">
    <property type="entry name" value="Sugar_tr"/>
    <property type="match status" value="2"/>
</dbReference>
<feature type="domain" description="Major facilitator superfamily (MFS) profile" evidence="9">
    <location>
        <begin position="77"/>
        <end position="547"/>
    </location>
</feature>
<dbReference type="InterPro" id="IPR005829">
    <property type="entry name" value="Sugar_transporter_CS"/>
</dbReference>
<dbReference type="SUPFAM" id="SSF103473">
    <property type="entry name" value="MFS general substrate transporter"/>
    <property type="match status" value="1"/>
</dbReference>
<evidence type="ECO:0000259" key="9">
    <source>
        <dbReference type="PROSITE" id="PS50850"/>
    </source>
</evidence>
<keyword evidence="3" id="KW-1003">Cell membrane</keyword>
<evidence type="ECO:0000256" key="6">
    <source>
        <dbReference type="ARBA" id="ARBA00022989"/>
    </source>
</evidence>
<keyword evidence="2" id="KW-0813">Transport</keyword>
<feature type="transmembrane region" description="Helical" evidence="8">
    <location>
        <begin position="207"/>
        <end position="229"/>
    </location>
</feature>
<accession>A0A146LVQ5</accession>
<dbReference type="PANTHER" id="PTHR48021:SF39">
    <property type="entry name" value="MAJOR FACILITATOR SUPERFAMILY (MFS) PROFILE DOMAIN-CONTAINING PROTEIN"/>
    <property type="match status" value="1"/>
</dbReference>
<keyword evidence="5 8" id="KW-0812">Transmembrane</keyword>
<keyword evidence="4" id="KW-0762">Sugar transport</keyword>
<keyword evidence="6 8" id="KW-1133">Transmembrane helix</keyword>
<evidence type="ECO:0000256" key="3">
    <source>
        <dbReference type="ARBA" id="ARBA00022475"/>
    </source>
</evidence>
<evidence type="ECO:0000256" key="4">
    <source>
        <dbReference type="ARBA" id="ARBA00022597"/>
    </source>
</evidence>
<protein>
    <submittedName>
        <fullName evidence="10">Facilitated trehalose transporter Tret1</fullName>
    </submittedName>
</protein>
<feature type="transmembrane region" description="Helical" evidence="8">
    <location>
        <begin position="429"/>
        <end position="447"/>
    </location>
</feature>
<proteinExistence type="predicted"/>
<evidence type="ECO:0000256" key="7">
    <source>
        <dbReference type="ARBA" id="ARBA00023136"/>
    </source>
</evidence>
<keyword evidence="7 8" id="KW-0472">Membrane</keyword>
<feature type="transmembrane region" description="Helical" evidence="8">
    <location>
        <begin position="122"/>
        <end position="142"/>
    </location>
</feature>
<dbReference type="InterPro" id="IPR005828">
    <property type="entry name" value="MFS_sugar_transport-like"/>
</dbReference>
<dbReference type="PROSITE" id="PS50850">
    <property type="entry name" value="MFS"/>
    <property type="match status" value="1"/>
</dbReference>
<organism evidence="10">
    <name type="scientific">Lygus hesperus</name>
    <name type="common">Western plant bug</name>
    <dbReference type="NCBI Taxonomy" id="30085"/>
    <lineage>
        <taxon>Eukaryota</taxon>
        <taxon>Metazoa</taxon>
        <taxon>Ecdysozoa</taxon>
        <taxon>Arthropoda</taxon>
        <taxon>Hexapoda</taxon>
        <taxon>Insecta</taxon>
        <taxon>Pterygota</taxon>
        <taxon>Neoptera</taxon>
        <taxon>Paraneoptera</taxon>
        <taxon>Hemiptera</taxon>
        <taxon>Heteroptera</taxon>
        <taxon>Panheteroptera</taxon>
        <taxon>Cimicomorpha</taxon>
        <taxon>Miridae</taxon>
        <taxon>Mirini</taxon>
        <taxon>Lygus</taxon>
    </lineage>
</organism>
<dbReference type="PROSITE" id="PS00217">
    <property type="entry name" value="SUGAR_TRANSPORT_2"/>
    <property type="match status" value="1"/>
</dbReference>
<evidence type="ECO:0000256" key="2">
    <source>
        <dbReference type="ARBA" id="ARBA00022448"/>
    </source>
</evidence>
<dbReference type="Gene3D" id="1.20.1250.20">
    <property type="entry name" value="MFS general substrate transporter like domains"/>
    <property type="match status" value="1"/>
</dbReference>
<dbReference type="InterPro" id="IPR050549">
    <property type="entry name" value="MFS_Trehalose_Transporter"/>
</dbReference>
<dbReference type="AlphaFoldDB" id="A0A146LVQ5"/>
<feature type="transmembrane region" description="Helical" evidence="8">
    <location>
        <begin position="235"/>
        <end position="253"/>
    </location>
</feature>
<feature type="transmembrane region" description="Helical" evidence="8">
    <location>
        <begin position="74"/>
        <end position="102"/>
    </location>
</feature>
<sequence length="565" mass="63418">MNRKHQCQHCDSLGSAPSSKITGKKTVRYSLQDSKDVSEQLELPVDHKEMTMEQAIETGKGFAKDKTQHKRLRIFLAQVLAACSKYLTLLDIGMAVTFAAVANPPLLKGEGGIKITQDEASWIASLVFVWQPVGSMTTVALSKFGRKTAMIYLQIPLLLGWILPYFATTVWELYLAASIMGLGVGFVQAPIATYIGEVTQPQYRGALASVAYFMFTLGQAVIFGIDVITGDWRKSAIISSIIPVLTAVHLFFIPESPMWLISKGRYDEAKLALRWLRGWTSEEEVDQEFKDLLYHNCEQYAELCCEEGRVEMKGLSGQIIHHPDMKDFTSKQSIRTSGAMSESDKMPWAQKYFLRPEMYNPIIFTVLFMYLSNGSGLGAFRSYLIFILETFHIEMNEAKASVGVIIVGLLGTVLMVTLIPIIGKRKLTFVSVTMTALGCLSLGVYIIFKDQINSKWIPIVILVEILFASNLGVSHIPWIQISEIFPLKGKTFGTGLVAGLGNVLQFIGTKLFYTYMSWLTLGGVFIMYAVTYIIGLVYLYFYQVETEGRPLNDIVDDFKRRRRDR</sequence>
<feature type="transmembrane region" description="Helical" evidence="8">
    <location>
        <begin position="459"/>
        <end position="479"/>
    </location>
</feature>
<evidence type="ECO:0000313" key="10">
    <source>
        <dbReference type="EMBL" id="JAQ10777.1"/>
    </source>
</evidence>
<feature type="transmembrane region" description="Helical" evidence="8">
    <location>
        <begin position="400"/>
        <end position="422"/>
    </location>
</feature>
<dbReference type="GO" id="GO:0005886">
    <property type="term" value="C:plasma membrane"/>
    <property type="evidence" value="ECO:0007669"/>
    <property type="project" value="UniProtKB-SubCell"/>
</dbReference>
<name>A0A146LVQ5_LYGHE</name>
<comment type="subcellular location">
    <subcellularLocation>
        <location evidence="1">Cell membrane</location>
        <topology evidence="1">Multi-pass membrane protein</topology>
    </subcellularLocation>
</comment>
<feature type="transmembrane region" description="Helical" evidence="8">
    <location>
        <begin position="491"/>
        <end position="513"/>
    </location>
</feature>
<feature type="transmembrane region" description="Helical" evidence="8">
    <location>
        <begin position="519"/>
        <end position="541"/>
    </location>
</feature>
<gene>
    <name evidence="10" type="primary">Tret1_37</name>
    <name evidence="10" type="ORF">g.83195</name>
</gene>
<feature type="transmembrane region" description="Helical" evidence="8">
    <location>
        <begin position="173"/>
        <end position="195"/>
    </location>
</feature>
<evidence type="ECO:0000256" key="5">
    <source>
        <dbReference type="ARBA" id="ARBA00022692"/>
    </source>
</evidence>
<feature type="transmembrane region" description="Helical" evidence="8">
    <location>
        <begin position="149"/>
        <end position="167"/>
    </location>
</feature>
<feature type="transmembrane region" description="Helical" evidence="8">
    <location>
        <begin position="362"/>
        <end position="388"/>
    </location>
</feature>
<dbReference type="InterPro" id="IPR020846">
    <property type="entry name" value="MFS_dom"/>
</dbReference>
<dbReference type="PANTHER" id="PTHR48021">
    <property type="match status" value="1"/>
</dbReference>
<dbReference type="EMBL" id="GDHC01007852">
    <property type="protein sequence ID" value="JAQ10777.1"/>
    <property type="molecule type" value="Transcribed_RNA"/>
</dbReference>
<evidence type="ECO:0000256" key="1">
    <source>
        <dbReference type="ARBA" id="ARBA00004651"/>
    </source>
</evidence>
<reference evidence="10" key="1">
    <citation type="journal article" date="2016" name="Gigascience">
        <title>De novo construction of an expanded transcriptome assembly for the western tarnished plant bug, Lygus hesperus.</title>
        <authorList>
            <person name="Tassone E.E."/>
            <person name="Geib S.M."/>
            <person name="Hall B."/>
            <person name="Fabrick J.A."/>
            <person name="Brent C.S."/>
            <person name="Hull J.J."/>
        </authorList>
    </citation>
    <scope>NUCLEOTIDE SEQUENCE</scope>
</reference>
<dbReference type="InterPro" id="IPR036259">
    <property type="entry name" value="MFS_trans_sf"/>
</dbReference>
<evidence type="ECO:0000256" key="8">
    <source>
        <dbReference type="SAM" id="Phobius"/>
    </source>
</evidence>